<dbReference type="InterPro" id="IPR050712">
    <property type="entry name" value="NAD(P)H-dep_reductase"/>
</dbReference>
<dbReference type="AlphaFoldDB" id="A0A3N2R6M2"/>
<dbReference type="InterPro" id="IPR005025">
    <property type="entry name" value="FMN_Rdtase-like_dom"/>
</dbReference>
<accession>A0A3N2R6M2</accession>
<dbReference type="RefSeq" id="WP_123641597.1">
    <property type="nucleotide sequence ID" value="NZ_ML119083.1"/>
</dbReference>
<dbReference type="PANTHER" id="PTHR30543:SF21">
    <property type="entry name" value="NAD(P)H-DEPENDENT FMN REDUCTASE LOT6"/>
    <property type="match status" value="1"/>
</dbReference>
<dbReference type="PANTHER" id="PTHR30543">
    <property type="entry name" value="CHROMATE REDUCTASE"/>
    <property type="match status" value="1"/>
</dbReference>
<evidence type="ECO:0000313" key="2">
    <source>
        <dbReference type="EMBL" id="ROU03048.1"/>
    </source>
</evidence>
<feature type="domain" description="NADPH-dependent FMN reductase-like" evidence="1">
    <location>
        <begin position="6"/>
        <end position="152"/>
    </location>
</feature>
<comment type="caution">
    <text evidence="2">The sequence shown here is derived from an EMBL/GenBank/DDBJ whole genome shotgun (WGS) entry which is preliminary data.</text>
</comment>
<protein>
    <submittedName>
        <fullName evidence="2">NAD(P)H-dependent oxidoreductase</fullName>
    </submittedName>
</protein>
<dbReference type="EMBL" id="RDRB01000003">
    <property type="protein sequence ID" value="ROU03048.1"/>
    <property type="molecule type" value="Genomic_DNA"/>
</dbReference>
<organism evidence="2 3">
    <name type="scientific">Histidinibacterium lentulum</name>
    <dbReference type="NCBI Taxonomy" id="2480588"/>
    <lineage>
        <taxon>Bacteria</taxon>
        <taxon>Pseudomonadati</taxon>
        <taxon>Pseudomonadota</taxon>
        <taxon>Alphaproteobacteria</taxon>
        <taxon>Rhodobacterales</taxon>
        <taxon>Paracoccaceae</taxon>
        <taxon>Histidinibacterium</taxon>
    </lineage>
</organism>
<dbReference type="GO" id="GO:0016491">
    <property type="term" value="F:oxidoreductase activity"/>
    <property type="evidence" value="ECO:0007669"/>
    <property type="project" value="InterPro"/>
</dbReference>
<gene>
    <name evidence="2" type="ORF">EAT49_07075</name>
</gene>
<proteinExistence type="predicted"/>
<reference evidence="2 3" key="1">
    <citation type="submission" date="2018-10" db="EMBL/GenBank/DDBJ databases">
        <title>Histidinibacterium lentulum gen. nov., sp. nov., a marine bacterium from the culture broth of Picochlorum sp. 122.</title>
        <authorList>
            <person name="Wang G."/>
        </authorList>
    </citation>
    <scope>NUCLEOTIDE SEQUENCE [LARGE SCALE GENOMIC DNA]</scope>
    <source>
        <strain evidence="2 3">B17</strain>
    </source>
</reference>
<dbReference type="GO" id="GO:0005829">
    <property type="term" value="C:cytosol"/>
    <property type="evidence" value="ECO:0007669"/>
    <property type="project" value="TreeGrafter"/>
</dbReference>
<dbReference type="GO" id="GO:0010181">
    <property type="term" value="F:FMN binding"/>
    <property type="evidence" value="ECO:0007669"/>
    <property type="project" value="TreeGrafter"/>
</dbReference>
<sequence>MREKTILTICGSLRKASINRALMETLPELAPEGMRFAEGPSFAEFPHYNGDLATESGIPAGVTALGDAVRAADGVIFVSPEYNYSIPGALKNAIDWLSRLPDPPFRMKPVAIQSAAPGMIGGARMQYHLRQTLVFLDAIVFTRPEVFVSQAMQKVEGGRLTDQPSRDAVAAQLAAFAEFIDQVS</sequence>
<dbReference type="Gene3D" id="3.40.50.360">
    <property type="match status" value="1"/>
</dbReference>
<dbReference type="OrthoDB" id="9812295at2"/>
<dbReference type="SUPFAM" id="SSF52218">
    <property type="entry name" value="Flavoproteins"/>
    <property type="match status" value="1"/>
</dbReference>
<dbReference type="Pfam" id="PF03358">
    <property type="entry name" value="FMN_red"/>
    <property type="match status" value="1"/>
</dbReference>
<keyword evidence="3" id="KW-1185">Reference proteome</keyword>
<dbReference type="InterPro" id="IPR029039">
    <property type="entry name" value="Flavoprotein-like_sf"/>
</dbReference>
<dbReference type="Proteomes" id="UP000268016">
    <property type="component" value="Unassembled WGS sequence"/>
</dbReference>
<evidence type="ECO:0000259" key="1">
    <source>
        <dbReference type="Pfam" id="PF03358"/>
    </source>
</evidence>
<name>A0A3N2R6M2_9RHOB</name>
<evidence type="ECO:0000313" key="3">
    <source>
        <dbReference type="Proteomes" id="UP000268016"/>
    </source>
</evidence>